<feature type="active site" evidence="8">
    <location>
        <position position="48"/>
    </location>
</feature>
<dbReference type="GO" id="GO:0006189">
    <property type="term" value="P:'de novo' IMP biosynthetic process"/>
    <property type="evidence" value="ECO:0007669"/>
    <property type="project" value="UniProtKB-UniRule"/>
</dbReference>
<comment type="caution">
    <text evidence="8">Lacks conserved residue(s) required for the propagation of feature annotation.</text>
</comment>
<feature type="binding site" evidence="8">
    <location>
        <position position="501"/>
    </location>
    <ligand>
        <name>ATP</name>
        <dbReference type="ChEBI" id="CHEBI:30616"/>
    </ligand>
</feature>
<dbReference type="Proteomes" id="UP000095185">
    <property type="component" value="Chromosome"/>
</dbReference>
<feature type="binding site" evidence="8">
    <location>
        <position position="91"/>
    </location>
    <ligand>
        <name>ATP</name>
        <dbReference type="ChEBI" id="CHEBI:30616"/>
    </ligand>
</feature>
<dbReference type="InterPro" id="IPR010074">
    <property type="entry name" value="PRibForGlyAmidine_synth_PurL"/>
</dbReference>
<keyword evidence="4 8" id="KW-0547">Nucleotide-binding</keyword>
<evidence type="ECO:0000256" key="1">
    <source>
        <dbReference type="ARBA" id="ARBA00022490"/>
    </source>
</evidence>
<evidence type="ECO:0000256" key="7">
    <source>
        <dbReference type="ARBA" id="ARBA00022842"/>
    </source>
</evidence>
<dbReference type="Pfam" id="PF18072">
    <property type="entry name" value="FGAR-AT_linker"/>
    <property type="match status" value="1"/>
</dbReference>
<dbReference type="GO" id="GO:0000287">
    <property type="term" value="F:magnesium ion binding"/>
    <property type="evidence" value="ECO:0007669"/>
    <property type="project" value="UniProtKB-UniRule"/>
</dbReference>
<evidence type="ECO:0000256" key="8">
    <source>
        <dbReference type="HAMAP-Rule" id="MF_00420"/>
    </source>
</evidence>
<dbReference type="Pfam" id="PF02769">
    <property type="entry name" value="AIRS_C"/>
    <property type="match status" value="2"/>
</dbReference>
<evidence type="ECO:0000256" key="2">
    <source>
        <dbReference type="ARBA" id="ARBA00022598"/>
    </source>
</evidence>
<evidence type="ECO:0000259" key="11">
    <source>
        <dbReference type="Pfam" id="PF18072"/>
    </source>
</evidence>
<feature type="binding site" evidence="8">
    <location>
        <position position="51"/>
    </location>
    <ligand>
        <name>ATP</name>
        <dbReference type="ChEBI" id="CHEBI:30616"/>
    </ligand>
</feature>
<dbReference type="GO" id="GO:0005737">
    <property type="term" value="C:cytoplasm"/>
    <property type="evidence" value="ECO:0007669"/>
    <property type="project" value="UniProtKB-SubCell"/>
</dbReference>
<feature type="binding site" evidence="8">
    <location>
        <position position="541"/>
    </location>
    <ligand>
        <name>substrate</name>
    </ligand>
</feature>
<feature type="domain" description="PurM-like C-terminal" evidence="10">
    <location>
        <begin position="202"/>
        <end position="361"/>
    </location>
</feature>
<dbReference type="Gene3D" id="3.90.650.10">
    <property type="entry name" value="PurM-like C-terminal domain"/>
    <property type="match status" value="2"/>
</dbReference>
<feature type="binding site" evidence="8">
    <location>
        <position position="268"/>
    </location>
    <ligand>
        <name>Mg(2+)</name>
        <dbReference type="ChEBI" id="CHEBI:18420"/>
        <label>2</label>
    </ligand>
</feature>
<feature type="binding site" evidence="8">
    <location>
        <position position="538"/>
    </location>
    <ligand>
        <name>ATP</name>
        <dbReference type="ChEBI" id="CHEBI:30616"/>
    </ligand>
</feature>
<evidence type="ECO:0000256" key="3">
    <source>
        <dbReference type="ARBA" id="ARBA00022723"/>
    </source>
</evidence>
<comment type="subcellular location">
    <subcellularLocation>
        <location evidence="8">Cytoplasm</location>
    </subcellularLocation>
</comment>
<dbReference type="Gene3D" id="3.30.1330.10">
    <property type="entry name" value="PurM-like, N-terminal domain"/>
    <property type="match status" value="2"/>
</dbReference>
<feature type="binding site" evidence="8">
    <location>
        <position position="117"/>
    </location>
    <ligand>
        <name>Mg(2+)</name>
        <dbReference type="ChEBI" id="CHEBI:18420"/>
        <label>2</label>
    </ligand>
</feature>
<dbReference type="SUPFAM" id="SSF56042">
    <property type="entry name" value="PurM C-terminal domain-like"/>
    <property type="match status" value="2"/>
</dbReference>
<evidence type="ECO:0000313" key="13">
    <source>
        <dbReference type="Proteomes" id="UP000095185"/>
    </source>
</evidence>
<name>A0A1D8CZG4_CHLLM</name>
<dbReference type="PANTHER" id="PTHR43555:SF1">
    <property type="entry name" value="PHOSPHORIBOSYLFORMYLGLYCINAMIDINE SYNTHASE SUBUNIT PURL"/>
    <property type="match status" value="1"/>
</dbReference>
<dbReference type="HAMAP" id="MF_00420">
    <property type="entry name" value="PurL_2"/>
    <property type="match status" value="1"/>
</dbReference>
<feature type="domain" description="Phosphoribosylformylglycinamidine synthase linker" evidence="11">
    <location>
        <begin position="10"/>
        <end position="52"/>
    </location>
</feature>
<comment type="function">
    <text evidence="8">Part of the phosphoribosylformylglycinamidine synthase complex involved in the purines biosynthetic pathway. Catalyzes the ATP-dependent conversion of formylglycinamide ribonucleotide (FGAR) and glutamine to yield formylglycinamidine ribonucleotide (FGAM) and glutamate. The FGAM synthase complex is composed of three subunits. PurQ produces an ammonia molecule by converting glutamine to glutamate. PurL transfers the ammonia molecule to FGAR to form FGAM in an ATP-dependent manner. PurS interacts with PurQ and PurL and is thought to assist in the transfer of the ammonia molecule from PurQ to PurL.</text>
</comment>
<comment type="similarity">
    <text evidence="8">Belongs to the FGAMS family.</text>
</comment>
<comment type="subunit">
    <text evidence="8">Monomer. Part of the FGAM synthase complex composed of 1 PurL, 1 PurQ and 2 PurS subunits.</text>
</comment>
<evidence type="ECO:0000259" key="9">
    <source>
        <dbReference type="Pfam" id="PF00586"/>
    </source>
</evidence>
<evidence type="ECO:0000256" key="5">
    <source>
        <dbReference type="ARBA" id="ARBA00022755"/>
    </source>
</evidence>
<dbReference type="RefSeq" id="WP_069809238.1">
    <property type="nucleotide sequence ID" value="NZ_CP017305.1"/>
</dbReference>
<dbReference type="GO" id="GO:0004642">
    <property type="term" value="F:phosphoribosylformylglycinamidine synthase activity"/>
    <property type="evidence" value="ECO:0007669"/>
    <property type="project" value="UniProtKB-UniRule"/>
</dbReference>
<feature type="domain" description="PurM-like N-terminal" evidence="9">
    <location>
        <begin position="75"/>
        <end position="189"/>
    </location>
</feature>
<dbReference type="InterPro" id="IPR036921">
    <property type="entry name" value="PurM-like_N_sf"/>
</dbReference>
<dbReference type="STRING" id="274537.BIU88_04810"/>
<comment type="catalytic activity">
    <reaction evidence="8">
        <text>N(2)-formyl-N(1)-(5-phospho-beta-D-ribosyl)glycinamide + L-glutamine + ATP + H2O = 2-formamido-N(1)-(5-O-phospho-beta-D-ribosyl)acetamidine + L-glutamate + ADP + phosphate + H(+)</text>
        <dbReference type="Rhea" id="RHEA:17129"/>
        <dbReference type="ChEBI" id="CHEBI:15377"/>
        <dbReference type="ChEBI" id="CHEBI:15378"/>
        <dbReference type="ChEBI" id="CHEBI:29985"/>
        <dbReference type="ChEBI" id="CHEBI:30616"/>
        <dbReference type="ChEBI" id="CHEBI:43474"/>
        <dbReference type="ChEBI" id="CHEBI:58359"/>
        <dbReference type="ChEBI" id="CHEBI:147286"/>
        <dbReference type="ChEBI" id="CHEBI:147287"/>
        <dbReference type="ChEBI" id="CHEBI:456216"/>
        <dbReference type="EC" id="6.3.5.3"/>
    </reaction>
</comment>
<accession>A0A1D8CZG4</accession>
<dbReference type="InterPro" id="IPR016188">
    <property type="entry name" value="PurM-like_N"/>
</dbReference>
<dbReference type="EC" id="6.3.5.3" evidence="8"/>
<feature type="binding site" evidence="8">
    <location>
        <begin position="317"/>
        <end position="319"/>
    </location>
    <ligand>
        <name>substrate</name>
    </ligand>
</feature>
<dbReference type="NCBIfam" id="NF002290">
    <property type="entry name" value="PRK01213.1"/>
    <property type="match status" value="1"/>
</dbReference>
<dbReference type="PIRSF" id="PIRSF001587">
    <property type="entry name" value="FGAM_synthase_II"/>
    <property type="match status" value="1"/>
</dbReference>
<keyword evidence="5 8" id="KW-0658">Purine biosynthesis</keyword>
<dbReference type="EMBL" id="CP017305">
    <property type="protein sequence ID" value="AOS83521.1"/>
    <property type="molecule type" value="Genomic_DNA"/>
</dbReference>
<evidence type="ECO:0000256" key="6">
    <source>
        <dbReference type="ARBA" id="ARBA00022840"/>
    </source>
</evidence>
<keyword evidence="2 8" id="KW-0436">Ligase</keyword>
<dbReference type="InterPro" id="IPR041609">
    <property type="entry name" value="PurL_linker"/>
</dbReference>
<feature type="domain" description="PurM-like C-terminal" evidence="10">
    <location>
        <begin position="580"/>
        <end position="725"/>
    </location>
</feature>
<dbReference type="KEGG" id="clz:BIU88_04810"/>
<dbReference type="NCBIfam" id="TIGR01736">
    <property type="entry name" value="FGAM_synth_II"/>
    <property type="match status" value="1"/>
</dbReference>
<dbReference type="AlphaFoldDB" id="A0A1D8CZG4"/>
<keyword evidence="7 8" id="KW-0460">Magnesium</keyword>
<feature type="binding site" evidence="8">
    <location>
        <position position="539"/>
    </location>
    <ligand>
        <name>Mg(2+)</name>
        <dbReference type="ChEBI" id="CHEBI:18420"/>
        <label>1</label>
    </ligand>
</feature>
<dbReference type="CDD" id="cd02203">
    <property type="entry name" value="PurL_repeat1"/>
    <property type="match status" value="1"/>
</dbReference>
<dbReference type="Pfam" id="PF00586">
    <property type="entry name" value="AIRS"/>
    <property type="match status" value="2"/>
</dbReference>
<protein>
    <recommendedName>
        <fullName evidence="8">Phosphoribosylformylglycinamidine synthase subunit PurL</fullName>
        <shortName evidence="8">FGAM synthase</shortName>
        <ecNumber evidence="8">6.3.5.3</ecNumber>
    </recommendedName>
    <alternativeName>
        <fullName evidence="8">Formylglycinamide ribonucleotide amidotransferase subunit II</fullName>
        <shortName evidence="8">FGAR amidotransferase II</shortName>
        <shortName evidence="8">FGAR-AT II</shortName>
    </alternativeName>
    <alternativeName>
        <fullName evidence="8">Glutamine amidotransferase PurL</fullName>
    </alternativeName>
    <alternativeName>
        <fullName evidence="8">Phosphoribosylformylglycinamidine synthase subunit II</fullName>
    </alternativeName>
</protein>
<reference evidence="12" key="1">
    <citation type="submission" date="2016-09" db="EMBL/GenBank/DDBJ databases">
        <title>Genome sequence of Chlorobaculum limnaeum.</title>
        <authorList>
            <person name="Liu Z."/>
            <person name="Tank M."/>
            <person name="Bryant D.A."/>
        </authorList>
    </citation>
    <scope>NUCLEOTIDE SEQUENCE [LARGE SCALE GENOMIC DNA]</scope>
    <source>
        <strain evidence="12">DSM 1677</strain>
    </source>
</reference>
<evidence type="ECO:0000313" key="12">
    <source>
        <dbReference type="EMBL" id="AOS83521.1"/>
    </source>
</evidence>
<dbReference type="CDD" id="cd02204">
    <property type="entry name" value="PurL_repeat2"/>
    <property type="match status" value="1"/>
</dbReference>
<evidence type="ECO:0000259" key="10">
    <source>
        <dbReference type="Pfam" id="PF02769"/>
    </source>
</evidence>
<feature type="domain" description="PurM-like N-terminal" evidence="9">
    <location>
        <begin position="445"/>
        <end position="566"/>
    </location>
</feature>
<dbReference type="PANTHER" id="PTHR43555">
    <property type="entry name" value="PHOSPHORIBOSYLFORMYLGLYCINAMIDINE SYNTHASE SUBUNIT PURL"/>
    <property type="match status" value="1"/>
</dbReference>
<dbReference type="SUPFAM" id="SSF55326">
    <property type="entry name" value="PurM N-terminal domain-like"/>
    <property type="match status" value="2"/>
</dbReference>
<keyword evidence="13" id="KW-1185">Reference proteome</keyword>
<gene>
    <name evidence="8" type="primary">purL</name>
    <name evidence="12" type="ORF">BIU88_04810</name>
</gene>
<sequence>MSTEPEVNLKLAQEHGLNEEEYAKICGVLGRTPSFTELGIYSVMWSEHCSYKNSIAVLKTLPRDGASLLTQAGEENAGLVDIGDNLAVAFKIESHNHPSAVEPYQGAATGVGGIHRDIFTMGARPVASLDSLRFGSPRDPRVRYLVDGVVRGIGDYGNSFGVPTVAGEIYFEECYTGNPLVNAMSVGLVEHHKTVSATALGKGNPVLIVGSSTGRDGIHGATFASEDLSEASEDKRPSVQVGDPFAEKLLLEATLEAIATGAVVGLQDMGAAGLTSSTSEMSARGIEKTGSGGIEIDLDLTPAREKGMTAYELMLSESQERMLIVAEKGREQEIIDVYRKWDVSAVVIGQVTDDNMLRVRHHGEVVAEIPAMSLVLGGGAPVYIREAVEKKPDTPAADLVADSSLDFKALSLQLLSRPNIASKAWVYQQYDSMVQTNTVTPAGQTDAAVIRIKGTKKGLAMKTDCNSRYVYLNPKAGGAIAVAECARNIACTGARPLAVTNCLNFGNPYKPEVYFQFKSAVEGMGDACRMFDTPVTGGNVSFYNETSLGGGRTAIYPTPTIGMIGLLDDIDNLVESTFREAGDAIVLLGDPELSLDGSEYLVMQYGTPGADSPAVDLKHEKNLQELLVTLAAKKLVNSAHDVSDGGLAVTLAEKSIMNRDRMLGFEVDLECAGADSAAIQKLLFSEAQGRVVISVDPGRAGAIIEEADRLNVPVRVIGKVMPEGGSIAVNGSPVSEFTIDELLHAYEHALESALHLEEL</sequence>
<organism evidence="12 13">
    <name type="scientific">Chlorobaculum limnaeum</name>
    <dbReference type="NCBI Taxonomy" id="274537"/>
    <lineage>
        <taxon>Bacteria</taxon>
        <taxon>Pseudomonadati</taxon>
        <taxon>Chlorobiota</taxon>
        <taxon>Chlorobiia</taxon>
        <taxon>Chlorobiales</taxon>
        <taxon>Chlorobiaceae</taxon>
        <taxon>Chlorobaculum</taxon>
    </lineage>
</organism>
<dbReference type="InterPro" id="IPR010918">
    <property type="entry name" value="PurM-like_C_dom"/>
</dbReference>
<dbReference type="UniPathway" id="UPA00074">
    <property type="reaction ID" value="UER00128"/>
</dbReference>
<feature type="active site" description="Proton acceptor" evidence="8">
    <location>
        <position position="95"/>
    </location>
</feature>
<dbReference type="FunFam" id="3.30.1330.10:FF:000004">
    <property type="entry name" value="Phosphoribosylformylglycinamidine synthase subunit PurL"/>
    <property type="match status" value="1"/>
</dbReference>
<keyword evidence="1 8" id="KW-0963">Cytoplasm</keyword>
<feature type="binding site" evidence="8">
    <location>
        <position position="116"/>
    </location>
    <ligand>
        <name>substrate</name>
    </ligand>
</feature>
<keyword evidence="6 8" id="KW-0067">ATP-binding</keyword>
<dbReference type="OrthoDB" id="9804441at2"/>
<comment type="pathway">
    <text evidence="8">Purine metabolism; IMP biosynthesis via de novo pathway; 5-amino-1-(5-phospho-D-ribosyl)imidazole from N(2)-formyl-N(1)-(5-phospho-D-ribosyl)glycinamide: step 1/2.</text>
</comment>
<proteinExistence type="inferred from homology"/>
<keyword evidence="3 8" id="KW-0479">Metal-binding</keyword>
<feature type="binding site" evidence="8">
    <location>
        <begin position="94"/>
        <end position="97"/>
    </location>
    <ligand>
        <name>substrate</name>
    </ligand>
</feature>
<evidence type="ECO:0000256" key="4">
    <source>
        <dbReference type="ARBA" id="ARBA00022741"/>
    </source>
</evidence>
<dbReference type="GO" id="GO:0005524">
    <property type="term" value="F:ATP binding"/>
    <property type="evidence" value="ECO:0007669"/>
    <property type="project" value="UniProtKB-UniRule"/>
</dbReference>
<feature type="binding site" evidence="8">
    <location>
        <position position="93"/>
    </location>
    <ligand>
        <name>Mg(2+)</name>
        <dbReference type="ChEBI" id="CHEBI:18420"/>
        <label>1</label>
    </ligand>
</feature>
<feature type="binding site" evidence="8">
    <location>
        <position position="240"/>
    </location>
    <ligand>
        <name>substrate</name>
    </ligand>
</feature>
<dbReference type="InterPro" id="IPR036676">
    <property type="entry name" value="PurM-like_C_sf"/>
</dbReference>